<organism evidence="2 3">
    <name type="scientific">Pelomonas baiyunensis</name>
    <dbReference type="NCBI Taxonomy" id="3299026"/>
    <lineage>
        <taxon>Bacteria</taxon>
        <taxon>Pseudomonadati</taxon>
        <taxon>Pseudomonadota</taxon>
        <taxon>Betaproteobacteria</taxon>
        <taxon>Burkholderiales</taxon>
        <taxon>Sphaerotilaceae</taxon>
        <taxon>Roseateles</taxon>
    </lineage>
</organism>
<keyword evidence="3" id="KW-1185">Reference proteome</keyword>
<evidence type="ECO:0008006" key="4">
    <source>
        <dbReference type="Google" id="ProtNLM"/>
    </source>
</evidence>
<dbReference type="Proteomes" id="UP001606303">
    <property type="component" value="Unassembled WGS sequence"/>
</dbReference>
<feature type="transmembrane region" description="Helical" evidence="1">
    <location>
        <begin position="12"/>
        <end position="35"/>
    </location>
</feature>
<evidence type="ECO:0000256" key="1">
    <source>
        <dbReference type="SAM" id="Phobius"/>
    </source>
</evidence>
<dbReference type="EMBL" id="JBIGIB010000007">
    <property type="protein sequence ID" value="MFG6469009.1"/>
    <property type="molecule type" value="Genomic_DNA"/>
</dbReference>
<dbReference type="RefSeq" id="WP_394387265.1">
    <property type="nucleotide sequence ID" value="NZ_JBIGIB010000007.1"/>
</dbReference>
<protein>
    <recommendedName>
        <fullName evidence="4">PilX N-terminal</fullName>
    </recommendedName>
</protein>
<proteinExistence type="predicted"/>
<keyword evidence="1" id="KW-1133">Transmembrane helix</keyword>
<reference evidence="2 3" key="1">
    <citation type="submission" date="2024-08" db="EMBL/GenBank/DDBJ databases">
        <authorList>
            <person name="Lu H."/>
        </authorList>
    </citation>
    <scope>NUCLEOTIDE SEQUENCE [LARGE SCALE GENOMIC DNA]</scope>
    <source>
        <strain evidence="2 3">BYS87W</strain>
    </source>
</reference>
<keyword evidence="1" id="KW-0472">Membrane</keyword>
<gene>
    <name evidence="2" type="ORF">ACG01O_20465</name>
</gene>
<evidence type="ECO:0000313" key="3">
    <source>
        <dbReference type="Proteomes" id="UP001606303"/>
    </source>
</evidence>
<evidence type="ECO:0000313" key="2">
    <source>
        <dbReference type="EMBL" id="MFG6469009.1"/>
    </source>
</evidence>
<name>A0ABW7H461_9BURK</name>
<sequence length="432" mass="45094">MKRTPKPHGEQHGLGTLAIVIGLFLVMGLISTFAARTLMLEQRMAGHHYRGALADEMVEAGIDWAVALLNAGAIDSQCKPALQGQRFVDRYLTVSAANRRTEPKAPAGQWVVDCTRTAAGLECRCPAPGSRTPAAAAAAGADYTPSFALALGVDQPNPHLGSWIIESWGCTEAAADACQASAQTRSESALAVSRQRAAVGFVAAVPTPPNVPLTVRGHLTLKAGASLALQNTDPAGSGQLVLSGQSSPALDDSRLATRPGMTVAQGKRFSDGAVSALTVDRLFHGHMGWLPQRYRQHPALREVACPVTDCAAALHAAEAAGSRMLWVDGPLRWTGGGVLGTSAAPLVLVVAGDAHLTGPLQFNGLLVVLGDVHWSNLGPAPAQLNGMLLALGDMHLEGAAQLQWNGPIADALRNQVGSYVRVSGGWQDLETQ</sequence>
<keyword evidence="1" id="KW-0812">Transmembrane</keyword>
<comment type="caution">
    <text evidence="2">The sequence shown here is derived from an EMBL/GenBank/DDBJ whole genome shotgun (WGS) entry which is preliminary data.</text>
</comment>
<accession>A0ABW7H461</accession>